<feature type="domain" description="EF-hand" evidence="3">
    <location>
        <begin position="15"/>
        <end position="50"/>
    </location>
</feature>
<dbReference type="Gene3D" id="1.10.238.10">
    <property type="entry name" value="EF-hand"/>
    <property type="match status" value="1"/>
</dbReference>
<dbReference type="PANTHER" id="PTHR48104:SF30">
    <property type="entry name" value="METACASPASE-1"/>
    <property type="match status" value="1"/>
</dbReference>
<dbReference type="PROSITE" id="PS50222">
    <property type="entry name" value="EF_HAND_2"/>
    <property type="match status" value="2"/>
</dbReference>
<evidence type="ECO:0000313" key="4">
    <source>
        <dbReference type="EMBL" id="CAE8692298.1"/>
    </source>
</evidence>
<evidence type="ECO:0000256" key="1">
    <source>
        <dbReference type="ARBA" id="ARBA00009005"/>
    </source>
</evidence>
<proteinExistence type="inferred from homology"/>
<dbReference type="PROSITE" id="PS00018">
    <property type="entry name" value="EF_HAND_1"/>
    <property type="match status" value="2"/>
</dbReference>
<dbReference type="AlphaFoldDB" id="A0A813K2A4"/>
<organism evidence="4 5">
    <name type="scientific">Polarella glacialis</name>
    <name type="common">Dinoflagellate</name>
    <dbReference type="NCBI Taxonomy" id="89957"/>
    <lineage>
        <taxon>Eukaryota</taxon>
        <taxon>Sar</taxon>
        <taxon>Alveolata</taxon>
        <taxon>Dinophyceae</taxon>
        <taxon>Suessiales</taxon>
        <taxon>Suessiaceae</taxon>
        <taxon>Polarella</taxon>
    </lineage>
</organism>
<comment type="similarity">
    <text evidence="1">Belongs to the peptidase C14B family.</text>
</comment>
<dbReference type="InterPro" id="IPR011600">
    <property type="entry name" value="Pept_C14_caspase"/>
</dbReference>
<feature type="domain" description="EF-hand" evidence="3">
    <location>
        <begin position="102"/>
        <end position="137"/>
    </location>
</feature>
<sequence length="489" mass="53335">MNRLQAKMPTRASFLSPSSMSQVFTLMDQDGSGLLNGDEVQTMFNTICGAEVQTDASGQSYSLPDFTQMVEYLDAQYPDMKVAVNLMQYLKENAGAVDPDPLSLDNCQKLFQVLDTDGTGHLDLNELFQMFTFMRIHIGQIVASFQEYGEVTSAEELQQLVKEMDQKFPQLEIDEKVVSFLGVSAAAGGKPDMSSAEAPAEVEEAEPTSKKALLVGINYLGQSSELGGCINDVRNQMQCLIEKFGFSEDNILLLTEDQDDDSKLPLKANIQEGFRWLFDGASEGDLLFFQYSGHGSQMTDTSGTEADGKNECLCPLDCGDGPWPEYVILDNEVYETFYEGLPDGVKCICVFDCCHSATISDLQCTREISFEPAIGSRWMEPPEEVAASSATGARTVAAPGSGSPGGKMLWTFSGCQDNQTSADATIDGVRQGALTWGLLKALNELGGKARYDELLAATRRNLKDKYSQIPALSTSCEENLSRVYMGLSG</sequence>
<dbReference type="GO" id="GO:0004197">
    <property type="term" value="F:cysteine-type endopeptidase activity"/>
    <property type="evidence" value="ECO:0007669"/>
    <property type="project" value="InterPro"/>
</dbReference>
<accession>A0A813K2A4</accession>
<dbReference type="Proteomes" id="UP000626109">
    <property type="component" value="Unassembled WGS sequence"/>
</dbReference>
<dbReference type="InterPro" id="IPR002048">
    <property type="entry name" value="EF_hand_dom"/>
</dbReference>
<evidence type="ECO:0000256" key="2">
    <source>
        <dbReference type="ARBA" id="ARBA00022837"/>
    </source>
</evidence>
<name>A0A813K2A4_POLGL</name>
<dbReference type="InterPro" id="IPR018247">
    <property type="entry name" value="EF_Hand_1_Ca_BS"/>
</dbReference>
<dbReference type="SUPFAM" id="SSF47473">
    <property type="entry name" value="EF-hand"/>
    <property type="match status" value="1"/>
</dbReference>
<dbReference type="GO" id="GO:0005737">
    <property type="term" value="C:cytoplasm"/>
    <property type="evidence" value="ECO:0007669"/>
    <property type="project" value="TreeGrafter"/>
</dbReference>
<dbReference type="Gene3D" id="3.40.50.12660">
    <property type="match status" value="1"/>
</dbReference>
<dbReference type="InterPro" id="IPR011992">
    <property type="entry name" value="EF-hand-dom_pair"/>
</dbReference>
<dbReference type="Pfam" id="PF13405">
    <property type="entry name" value="EF-hand_6"/>
    <property type="match status" value="1"/>
</dbReference>
<dbReference type="InterPro" id="IPR050452">
    <property type="entry name" value="Metacaspase"/>
</dbReference>
<dbReference type="GO" id="GO:0005509">
    <property type="term" value="F:calcium ion binding"/>
    <property type="evidence" value="ECO:0007669"/>
    <property type="project" value="InterPro"/>
</dbReference>
<gene>
    <name evidence="4" type="ORF">PGLA2088_LOCUS27814</name>
</gene>
<comment type="caution">
    <text evidence="4">The sequence shown here is derived from an EMBL/GenBank/DDBJ whole genome shotgun (WGS) entry which is preliminary data.</text>
</comment>
<keyword evidence="2" id="KW-0106">Calcium</keyword>
<reference evidence="4" key="1">
    <citation type="submission" date="2021-02" db="EMBL/GenBank/DDBJ databases">
        <authorList>
            <person name="Dougan E. K."/>
            <person name="Rhodes N."/>
            <person name="Thang M."/>
            <person name="Chan C."/>
        </authorList>
    </citation>
    <scope>NUCLEOTIDE SEQUENCE</scope>
</reference>
<dbReference type="EMBL" id="CAJNNW010027613">
    <property type="protein sequence ID" value="CAE8692298.1"/>
    <property type="molecule type" value="Genomic_DNA"/>
</dbReference>
<dbReference type="GO" id="GO:0006508">
    <property type="term" value="P:proteolysis"/>
    <property type="evidence" value="ECO:0007669"/>
    <property type="project" value="InterPro"/>
</dbReference>
<dbReference type="PANTHER" id="PTHR48104">
    <property type="entry name" value="METACASPASE-4"/>
    <property type="match status" value="1"/>
</dbReference>
<evidence type="ECO:0000259" key="3">
    <source>
        <dbReference type="PROSITE" id="PS50222"/>
    </source>
</evidence>
<protein>
    <recommendedName>
        <fullName evidence="3">EF-hand domain-containing protein</fullName>
    </recommendedName>
</protein>
<dbReference type="SMART" id="SM00054">
    <property type="entry name" value="EFh"/>
    <property type="match status" value="2"/>
</dbReference>
<evidence type="ECO:0000313" key="5">
    <source>
        <dbReference type="Proteomes" id="UP000626109"/>
    </source>
</evidence>
<dbReference type="Pfam" id="PF00656">
    <property type="entry name" value="Peptidase_C14"/>
    <property type="match status" value="1"/>
</dbReference>